<accession>A0A9W9ZG89</accession>
<protein>
    <submittedName>
        <fullName evidence="4">Cadherin-like and PC-esterase</fullName>
    </submittedName>
</protein>
<reference evidence="4" key="1">
    <citation type="submission" date="2023-01" db="EMBL/GenBank/DDBJ databases">
        <title>Genome assembly of the deep-sea coral Lophelia pertusa.</title>
        <authorList>
            <person name="Herrera S."/>
            <person name="Cordes E."/>
        </authorList>
    </citation>
    <scope>NUCLEOTIDE SEQUENCE</scope>
    <source>
        <strain evidence="4">USNM1676648</strain>
        <tissue evidence="4">Polyp</tissue>
    </source>
</reference>
<dbReference type="InterPro" id="IPR057106">
    <property type="entry name" value="NXPE4_C"/>
</dbReference>
<keyword evidence="1" id="KW-0812">Transmembrane</keyword>
<feature type="domain" description="NXPE C-terminal" evidence="3">
    <location>
        <begin position="700"/>
        <end position="823"/>
    </location>
</feature>
<dbReference type="Proteomes" id="UP001163046">
    <property type="component" value="Unassembled WGS sequence"/>
</dbReference>
<dbReference type="EMBL" id="MU826357">
    <property type="protein sequence ID" value="KAJ7379479.1"/>
    <property type="molecule type" value="Genomic_DNA"/>
</dbReference>
<dbReference type="Pfam" id="PF12733">
    <property type="entry name" value="Cadherin-like"/>
    <property type="match status" value="1"/>
</dbReference>
<name>A0A9W9ZG89_9CNID</name>
<dbReference type="AlphaFoldDB" id="A0A9W9ZG89"/>
<evidence type="ECO:0000313" key="5">
    <source>
        <dbReference type="Proteomes" id="UP001163046"/>
    </source>
</evidence>
<dbReference type="Gene3D" id="3.30.470.20">
    <property type="entry name" value="ATP-grasp fold, B domain"/>
    <property type="match status" value="1"/>
</dbReference>
<dbReference type="InterPro" id="IPR025883">
    <property type="entry name" value="Cadherin-like_domain"/>
</dbReference>
<sequence>MRLTQLCRRKYVAFMLALITIMSVLWTYWIESRIQHDPEIPQEGFHSVERKTKHEAVELIEFLRVKITGIEGNELTRKGGENGLVHTPWSKLAYSVTKANVAEKTTEIGLLQRLKELEKNKSKSQSEVLLVNSFDSPGKDSLETFKHAFEALENNRVSPVPGMNKLFLRNDGFCYLISASRHISSAFKSKPLSPPCFVLPAQIKSLLQDIKEKGSQSFTFKSLGSIATPLHNWGATESSTSDKIDDSPEAVVQSFPGDVLVIEDKAVIVQVYALVTSVSPLRVYRHNDGHVLLTATEQGKPVSSENWDLEKFHKHLENNFGEDKSSEAIEWMDELVVKLLLLLEPSLVKALNFERVSQRIVEDTVNLLFNMSSVPVSHDIHQSLEVLKETSIIKNSRCHRVKGTCLTDDLLEYLLETKQEAQHLGNFKQLYPTPDGHKYEALIPELLDTGVELHFKQRTDLGTPDVHDILTGFQAQMVADTWRHKGGIKLTLTTDNSRVSEGSVKETMCNNDPEADPVLMELNARPTVLLQPQFKSDVFIYQTTVSFDAMVLQLWGKASTCQSDVRINTKYEEDSQRSNHSLGVGWNTFSIFVLDTSKATPEVVNTYRLFVFRERRSETERTFDKEAMHQVCAHHQECNLKVFPSMPCGLEKLSETTWKLFLFKQDELPRCETGHESGRWVLPCTSCDDSNSCYWREAVWAPYSCRYNALSRDDTGTCLANKKILFVGDSTNRGIMYYLMEKLNGSLRKWEKTHTMKIYSDELNGGRTSVSFAYYPQFWLPENKRPVFVKALYQLIARFLPLENNTNTILVVGGVQWMSSQHITETNKALTSLGLNGIKVIIKSLGSGFHLPVPGLPRHDLAGQRNTAKRNQRVISAAKRLGYEVVDTFGMTVSRYKDFLMGNCACHFHKVVDMRSLIKEEDEVPSPLLDNSEHDTDVLPRYHVMGPINSVYSELVINRMCS</sequence>
<evidence type="ECO:0000256" key="1">
    <source>
        <dbReference type="SAM" id="Phobius"/>
    </source>
</evidence>
<gene>
    <name evidence="4" type="primary">CPED1_2</name>
    <name evidence="4" type="ORF">OS493_015262</name>
</gene>
<proteinExistence type="predicted"/>
<organism evidence="4 5">
    <name type="scientific">Desmophyllum pertusum</name>
    <dbReference type="NCBI Taxonomy" id="174260"/>
    <lineage>
        <taxon>Eukaryota</taxon>
        <taxon>Metazoa</taxon>
        <taxon>Cnidaria</taxon>
        <taxon>Anthozoa</taxon>
        <taxon>Hexacorallia</taxon>
        <taxon>Scleractinia</taxon>
        <taxon>Caryophylliina</taxon>
        <taxon>Caryophylliidae</taxon>
        <taxon>Desmophyllum</taxon>
    </lineage>
</organism>
<dbReference type="Pfam" id="PF24536">
    <property type="entry name" value="NXPE4_C"/>
    <property type="match status" value="1"/>
</dbReference>
<keyword evidence="1" id="KW-1133">Transmembrane helix</keyword>
<dbReference type="OrthoDB" id="2016263at2759"/>
<evidence type="ECO:0000313" key="4">
    <source>
        <dbReference type="EMBL" id="KAJ7379479.1"/>
    </source>
</evidence>
<keyword evidence="1" id="KW-0472">Membrane</keyword>
<feature type="domain" description="Cadherin-like beta-sandwich-like" evidence="2">
    <location>
        <begin position="532"/>
        <end position="613"/>
    </location>
</feature>
<dbReference type="PANTHER" id="PTHR14776:SF1">
    <property type="entry name" value="CADHERIN-LIKE AND PC-ESTERASE DOMAIN-CONTAINING PROTEIN 1"/>
    <property type="match status" value="1"/>
</dbReference>
<evidence type="ECO:0000259" key="3">
    <source>
        <dbReference type="Pfam" id="PF24536"/>
    </source>
</evidence>
<dbReference type="PANTHER" id="PTHR14776">
    <property type="entry name" value="CADHERIN-LIKE AND PC-ESTERASE DOMAIN-CONTAINING PROTEIN 1"/>
    <property type="match status" value="1"/>
</dbReference>
<comment type="caution">
    <text evidence="4">The sequence shown here is derived from an EMBL/GenBank/DDBJ whole genome shotgun (WGS) entry which is preliminary data.</text>
</comment>
<evidence type="ECO:0000259" key="2">
    <source>
        <dbReference type="Pfam" id="PF12733"/>
    </source>
</evidence>
<feature type="transmembrane region" description="Helical" evidence="1">
    <location>
        <begin position="12"/>
        <end position="30"/>
    </location>
</feature>
<keyword evidence="5" id="KW-1185">Reference proteome</keyword>